<dbReference type="PANTHER" id="PTHR42924:SF3">
    <property type="entry name" value="POLYMERASE_HISTIDINOL PHOSPHATASE N-TERMINAL DOMAIN-CONTAINING PROTEIN"/>
    <property type="match status" value="1"/>
</dbReference>
<dbReference type="Proteomes" id="UP000514720">
    <property type="component" value="Chromosome"/>
</dbReference>
<sequence>MTPNNILNMAMLKKLDFVAITDHNTAKQLQTIQEIEKAYDFIVVPGIEVTVAEGFDVLCYFRTYEDVIVLSNHLERYLKKEDWGPFSQSDQVITDIYDIELETYPYSLRATTIPYMELYHFVQKHNGKCVLAHIERSSKSALLYYSLSDIPFDGVEIQHYKKEEFLSQHPEITQFPILSSSDAHSILRLSEREEELELPEKSIEALFAYLKGRD</sequence>
<organism evidence="1 2">
    <name type="scientific">Candidatus Xianfuyuplasma coldseepsis</name>
    <dbReference type="NCBI Taxonomy" id="2782163"/>
    <lineage>
        <taxon>Bacteria</taxon>
        <taxon>Bacillati</taxon>
        <taxon>Mycoplasmatota</taxon>
        <taxon>Mollicutes</taxon>
        <taxon>Candidatus Izemoplasmatales</taxon>
        <taxon>Candidatus Izemoplasmataceae</taxon>
        <taxon>Candidatus Xianfuyuplasma</taxon>
    </lineage>
</organism>
<dbReference type="CDD" id="cd07432">
    <property type="entry name" value="PHP_HisPPase"/>
    <property type="match status" value="1"/>
</dbReference>
<reference evidence="1 2" key="1">
    <citation type="submission" date="2020-02" db="EMBL/GenBank/DDBJ databases">
        <authorList>
            <person name="Zheng R.K."/>
            <person name="Sun C.M."/>
        </authorList>
    </citation>
    <scope>NUCLEOTIDE SEQUENCE [LARGE SCALE GENOMIC DNA]</scope>
    <source>
        <strain evidence="2">zrk13</strain>
    </source>
</reference>
<dbReference type="Gene3D" id="3.20.20.140">
    <property type="entry name" value="Metal-dependent hydrolases"/>
    <property type="match status" value="1"/>
</dbReference>
<protein>
    <recommendedName>
        <fullName evidence="3">PHP domain-containing protein</fullName>
    </recommendedName>
</protein>
<dbReference type="KEGG" id="xcl:G4Z02_04375"/>
<name>A0A7L7KQE6_9MOLU</name>
<dbReference type="EMBL" id="CP048914">
    <property type="protein sequence ID" value="QMS85020.1"/>
    <property type="molecule type" value="Genomic_DNA"/>
</dbReference>
<proteinExistence type="predicted"/>
<dbReference type="PANTHER" id="PTHR42924">
    <property type="entry name" value="EXONUCLEASE"/>
    <property type="match status" value="1"/>
</dbReference>
<accession>A0A7L7KQE6</accession>
<dbReference type="AlphaFoldDB" id="A0A7L7KQE6"/>
<dbReference type="InterPro" id="IPR052018">
    <property type="entry name" value="PHP_domain"/>
</dbReference>
<dbReference type="InterPro" id="IPR016195">
    <property type="entry name" value="Pol/histidinol_Pase-like"/>
</dbReference>
<dbReference type="GO" id="GO:0004534">
    <property type="term" value="F:5'-3' RNA exonuclease activity"/>
    <property type="evidence" value="ECO:0007669"/>
    <property type="project" value="TreeGrafter"/>
</dbReference>
<evidence type="ECO:0000313" key="2">
    <source>
        <dbReference type="Proteomes" id="UP000514720"/>
    </source>
</evidence>
<evidence type="ECO:0008006" key="3">
    <source>
        <dbReference type="Google" id="ProtNLM"/>
    </source>
</evidence>
<dbReference type="GO" id="GO:0035312">
    <property type="term" value="F:5'-3' DNA exonuclease activity"/>
    <property type="evidence" value="ECO:0007669"/>
    <property type="project" value="TreeGrafter"/>
</dbReference>
<dbReference type="SUPFAM" id="SSF89550">
    <property type="entry name" value="PHP domain-like"/>
    <property type="match status" value="1"/>
</dbReference>
<keyword evidence="2" id="KW-1185">Reference proteome</keyword>
<dbReference type="RefSeq" id="WP_258878646.1">
    <property type="nucleotide sequence ID" value="NZ_CP048914.1"/>
</dbReference>
<evidence type="ECO:0000313" key="1">
    <source>
        <dbReference type="EMBL" id="QMS85020.1"/>
    </source>
</evidence>
<gene>
    <name evidence="1" type="ORF">G4Z02_04375</name>
</gene>